<dbReference type="CDD" id="cd13585">
    <property type="entry name" value="PBP2_TMBP_like"/>
    <property type="match status" value="1"/>
</dbReference>
<dbReference type="OrthoDB" id="9782846at2"/>
<gene>
    <name evidence="6" type="ORF">EJN90_09270</name>
</gene>
<feature type="chain" id="PRO_5038443112" evidence="5">
    <location>
        <begin position="23"/>
        <end position="432"/>
    </location>
</feature>
<organism evidence="6 7">
    <name type="scientific">Jeotgalibaca ciconiae</name>
    <dbReference type="NCBI Taxonomy" id="2496265"/>
    <lineage>
        <taxon>Bacteria</taxon>
        <taxon>Bacillati</taxon>
        <taxon>Bacillota</taxon>
        <taxon>Bacilli</taxon>
        <taxon>Lactobacillales</taxon>
        <taxon>Carnobacteriaceae</taxon>
        <taxon>Jeotgalibaca</taxon>
    </lineage>
</organism>
<dbReference type="PANTHER" id="PTHR43649:SF31">
    <property type="entry name" value="SN-GLYCEROL-3-PHOSPHATE-BINDING PERIPLASMIC PROTEIN UGPB"/>
    <property type="match status" value="1"/>
</dbReference>
<feature type="signal peptide" evidence="5">
    <location>
        <begin position="1"/>
        <end position="22"/>
    </location>
</feature>
<evidence type="ECO:0000313" key="7">
    <source>
        <dbReference type="Proteomes" id="UP000273326"/>
    </source>
</evidence>
<dbReference type="InterPro" id="IPR050490">
    <property type="entry name" value="Bact_solute-bd_prot1"/>
</dbReference>
<comment type="similarity">
    <text evidence="2">Belongs to the bacterial solute-binding protein 1 family.</text>
</comment>
<evidence type="ECO:0000256" key="4">
    <source>
        <dbReference type="ARBA" id="ARBA00022729"/>
    </source>
</evidence>
<protein>
    <submittedName>
        <fullName evidence="6">Sugar ABC transporter substrate-binding protein</fullName>
    </submittedName>
</protein>
<evidence type="ECO:0000256" key="3">
    <source>
        <dbReference type="ARBA" id="ARBA00022448"/>
    </source>
</evidence>
<dbReference type="Proteomes" id="UP000273326">
    <property type="component" value="Chromosome"/>
</dbReference>
<dbReference type="GO" id="GO:0030313">
    <property type="term" value="C:cell envelope"/>
    <property type="evidence" value="ECO:0007669"/>
    <property type="project" value="UniProtKB-SubCell"/>
</dbReference>
<dbReference type="KEGG" id="jeh:EJN90_09270"/>
<dbReference type="Gene3D" id="3.40.190.10">
    <property type="entry name" value="Periplasmic binding protein-like II"/>
    <property type="match status" value="1"/>
</dbReference>
<evidence type="ECO:0000313" key="6">
    <source>
        <dbReference type="EMBL" id="AZP04812.1"/>
    </source>
</evidence>
<dbReference type="SUPFAM" id="SSF53850">
    <property type="entry name" value="Periplasmic binding protein-like II"/>
    <property type="match status" value="1"/>
</dbReference>
<dbReference type="PANTHER" id="PTHR43649">
    <property type="entry name" value="ARABINOSE-BINDING PROTEIN-RELATED"/>
    <property type="match status" value="1"/>
</dbReference>
<keyword evidence="3" id="KW-0813">Transport</keyword>
<dbReference type="EMBL" id="CP034465">
    <property type="protein sequence ID" value="AZP04812.1"/>
    <property type="molecule type" value="Genomic_DNA"/>
</dbReference>
<keyword evidence="7" id="KW-1185">Reference proteome</keyword>
<evidence type="ECO:0000256" key="1">
    <source>
        <dbReference type="ARBA" id="ARBA00004196"/>
    </source>
</evidence>
<sequence length="432" mass="47827">MVKNKWKKIGFSLTMASSLFLAACGGSGGEESANGGNAGNGKQVELTYMIWDTGQEPGMSAIADAFNEQNPDIHVDVEVTPWDQYWTKLESSAQGGSMPDVFWMHSNEIAKYSEGNVLMDLTEEFNSNETLELDDYPDELVELYTVDNQLLAVPKDFDTVGLWYNKELFDEAGLAYPDDTWTWDDLLTAAQELTDKEAGIYGILAPLNRQEGYHNFIYQNGGQVLSDDKTESGFRDQATIEAVQWYADLSVKHGVSPSSSQFADNTNMSYFQSGRGAMALFGTWMTAEIASNEYTNEHADVTVLPQEKERASIFNGLANSVSASTKHPEEALRFLEFLSSEEGMTIQGENGSAIPALKGTETSYLEAFPQFNMQAFIDQMDYRVIKPYSKLTTSWEKAENDALIPVFNGTSTVEEAAETLSTSVEAILETEN</sequence>
<dbReference type="InterPro" id="IPR006059">
    <property type="entry name" value="SBP"/>
</dbReference>
<proteinExistence type="inferred from homology"/>
<evidence type="ECO:0000256" key="2">
    <source>
        <dbReference type="ARBA" id="ARBA00008520"/>
    </source>
</evidence>
<dbReference type="AlphaFoldDB" id="A0A3Q9BMZ1"/>
<comment type="subcellular location">
    <subcellularLocation>
        <location evidence="1">Cell envelope</location>
    </subcellularLocation>
</comment>
<dbReference type="Pfam" id="PF01547">
    <property type="entry name" value="SBP_bac_1"/>
    <property type="match status" value="1"/>
</dbReference>
<keyword evidence="4 5" id="KW-0732">Signal</keyword>
<name>A0A3Q9BMZ1_9LACT</name>
<evidence type="ECO:0000256" key="5">
    <source>
        <dbReference type="SAM" id="SignalP"/>
    </source>
</evidence>
<reference evidence="7" key="1">
    <citation type="submission" date="2018-12" db="EMBL/GenBank/DDBJ databases">
        <title>Complete genome sequencing of Jeotgalibaca sp. H21T32.</title>
        <authorList>
            <person name="Bae J.-W."/>
            <person name="Lee S.-Y."/>
        </authorList>
    </citation>
    <scope>NUCLEOTIDE SEQUENCE [LARGE SCALE GENOMIC DNA]</scope>
    <source>
        <strain evidence="7">H21T32</strain>
    </source>
</reference>
<dbReference type="RefSeq" id="WP_126110579.1">
    <property type="nucleotide sequence ID" value="NZ_CP034465.1"/>
</dbReference>
<accession>A0A3Q9BMZ1</accession>
<dbReference type="PROSITE" id="PS51257">
    <property type="entry name" value="PROKAR_LIPOPROTEIN"/>
    <property type="match status" value="1"/>
</dbReference>